<organism evidence="13 14">
    <name type="scientific">Arcanobacterium phocae</name>
    <dbReference type="NCBI Taxonomy" id="131112"/>
    <lineage>
        <taxon>Bacteria</taxon>
        <taxon>Bacillati</taxon>
        <taxon>Actinomycetota</taxon>
        <taxon>Actinomycetes</taxon>
        <taxon>Actinomycetales</taxon>
        <taxon>Actinomycetaceae</taxon>
        <taxon>Arcanobacterium</taxon>
    </lineage>
</organism>
<evidence type="ECO:0000256" key="3">
    <source>
        <dbReference type="ARBA" id="ARBA00012961"/>
    </source>
</evidence>
<proteinExistence type="inferred from homology"/>
<dbReference type="EC" id="2.7.4.8" evidence="3 11"/>
<sequence>MTDFHGKAFVVCGPTAVGKGTVLKEVLAKDPSLWYSVSATTRAPRPGEIDGTHYYFVTPEEFDELVTNDGMLEWAIVHKVHRYGTPRKPVEEAMARGQHVILELDLDGARQVRKAMPEAQQIFIAPPSWEELEHRLKGRGTEGAEEQERRLATARTELAAQDEFDYVIINDTVANATEALLQILSQSAVK</sequence>
<dbReference type="SMART" id="SM00072">
    <property type="entry name" value="GuKc"/>
    <property type="match status" value="1"/>
</dbReference>
<evidence type="ECO:0000256" key="7">
    <source>
        <dbReference type="ARBA" id="ARBA00022777"/>
    </source>
</evidence>
<dbReference type="PROSITE" id="PS00856">
    <property type="entry name" value="GUANYLATE_KINASE_1"/>
    <property type="match status" value="1"/>
</dbReference>
<dbReference type="InterPro" id="IPR008144">
    <property type="entry name" value="Guanylate_kin-like_dom"/>
</dbReference>
<dbReference type="PROSITE" id="PS50052">
    <property type="entry name" value="GUANYLATE_KINASE_2"/>
    <property type="match status" value="1"/>
</dbReference>
<dbReference type="RefSeq" id="WP_091281505.1">
    <property type="nucleotide sequence ID" value="NZ_LT629804.1"/>
</dbReference>
<keyword evidence="6 11" id="KW-0547">Nucleotide-binding</keyword>
<dbReference type="AlphaFoldDB" id="A0A1H2LK21"/>
<dbReference type="InterPro" id="IPR017665">
    <property type="entry name" value="Guanylate_kinase"/>
</dbReference>
<dbReference type="Gene3D" id="3.40.50.300">
    <property type="entry name" value="P-loop containing nucleotide triphosphate hydrolases"/>
    <property type="match status" value="1"/>
</dbReference>
<dbReference type="InterPro" id="IPR008145">
    <property type="entry name" value="GK/Ca_channel_bsu"/>
</dbReference>
<dbReference type="CDD" id="cd00071">
    <property type="entry name" value="GMPK"/>
    <property type="match status" value="1"/>
</dbReference>
<dbReference type="NCBIfam" id="TIGR03263">
    <property type="entry name" value="guanyl_kin"/>
    <property type="match status" value="1"/>
</dbReference>
<comment type="function">
    <text evidence="1 11">Essential for recycling GMP and indirectly, cGMP.</text>
</comment>
<dbReference type="HAMAP" id="MF_00328">
    <property type="entry name" value="Guanylate_kinase"/>
    <property type="match status" value="1"/>
</dbReference>
<reference evidence="14" key="1">
    <citation type="submission" date="2016-10" db="EMBL/GenBank/DDBJ databases">
        <authorList>
            <person name="Varghese N."/>
            <person name="Submissions S."/>
        </authorList>
    </citation>
    <scope>NUCLEOTIDE SEQUENCE [LARGE SCALE GENOMIC DNA]</scope>
    <source>
        <strain evidence="14">DSM 10002</strain>
    </source>
</reference>
<keyword evidence="8 11" id="KW-0067">ATP-binding</keyword>
<dbReference type="SUPFAM" id="SSF52540">
    <property type="entry name" value="P-loop containing nucleoside triphosphate hydrolases"/>
    <property type="match status" value="1"/>
</dbReference>
<dbReference type="FunFam" id="3.30.63.10:FF:000002">
    <property type="entry name" value="Guanylate kinase 1"/>
    <property type="match status" value="1"/>
</dbReference>
<keyword evidence="7 11" id="KW-0418">Kinase</keyword>
<evidence type="ECO:0000256" key="2">
    <source>
        <dbReference type="ARBA" id="ARBA00005790"/>
    </source>
</evidence>
<evidence type="ECO:0000313" key="14">
    <source>
        <dbReference type="Proteomes" id="UP000214355"/>
    </source>
</evidence>
<keyword evidence="11" id="KW-0963">Cytoplasm</keyword>
<comment type="subcellular location">
    <subcellularLocation>
        <location evidence="11">Cytoplasm</location>
    </subcellularLocation>
</comment>
<dbReference type="InterPro" id="IPR027417">
    <property type="entry name" value="P-loop_NTPase"/>
</dbReference>
<evidence type="ECO:0000256" key="1">
    <source>
        <dbReference type="ARBA" id="ARBA00003531"/>
    </source>
</evidence>
<feature type="domain" description="Guanylate kinase-like" evidence="12">
    <location>
        <begin position="6"/>
        <end position="185"/>
    </location>
</feature>
<evidence type="ECO:0000256" key="11">
    <source>
        <dbReference type="HAMAP-Rule" id="MF_00328"/>
    </source>
</evidence>
<evidence type="ECO:0000256" key="4">
    <source>
        <dbReference type="ARBA" id="ARBA00016296"/>
    </source>
</evidence>
<evidence type="ECO:0000256" key="6">
    <source>
        <dbReference type="ARBA" id="ARBA00022741"/>
    </source>
</evidence>
<name>A0A1H2LK21_9ACTO</name>
<evidence type="ECO:0000256" key="5">
    <source>
        <dbReference type="ARBA" id="ARBA00022679"/>
    </source>
</evidence>
<evidence type="ECO:0000256" key="10">
    <source>
        <dbReference type="ARBA" id="ARBA00048594"/>
    </source>
</evidence>
<dbReference type="Gene3D" id="3.30.63.10">
    <property type="entry name" value="Guanylate Kinase phosphate binding domain"/>
    <property type="match status" value="1"/>
</dbReference>
<evidence type="ECO:0000313" key="13">
    <source>
        <dbReference type="EMBL" id="SDU81085.1"/>
    </source>
</evidence>
<feature type="binding site" evidence="11">
    <location>
        <begin position="13"/>
        <end position="20"/>
    </location>
    <ligand>
        <name>ATP</name>
        <dbReference type="ChEBI" id="CHEBI:30616"/>
    </ligand>
</feature>
<dbReference type="Pfam" id="PF00625">
    <property type="entry name" value="Guanylate_kin"/>
    <property type="match status" value="1"/>
</dbReference>
<evidence type="ECO:0000256" key="9">
    <source>
        <dbReference type="ARBA" id="ARBA00030128"/>
    </source>
</evidence>
<dbReference type="InterPro" id="IPR020590">
    <property type="entry name" value="Guanylate_kinase_CS"/>
</dbReference>
<dbReference type="GO" id="GO:0004385">
    <property type="term" value="F:GMP kinase activity"/>
    <property type="evidence" value="ECO:0007669"/>
    <property type="project" value="UniProtKB-UniRule"/>
</dbReference>
<comment type="similarity">
    <text evidence="2 11">Belongs to the guanylate kinase family.</text>
</comment>
<dbReference type="GO" id="GO:0005829">
    <property type="term" value="C:cytosol"/>
    <property type="evidence" value="ECO:0007669"/>
    <property type="project" value="TreeGrafter"/>
</dbReference>
<evidence type="ECO:0000259" key="12">
    <source>
        <dbReference type="PROSITE" id="PS50052"/>
    </source>
</evidence>
<dbReference type="PANTHER" id="PTHR23117">
    <property type="entry name" value="GUANYLATE KINASE-RELATED"/>
    <property type="match status" value="1"/>
</dbReference>
<keyword evidence="5 11" id="KW-0808">Transferase</keyword>
<keyword evidence="14" id="KW-1185">Reference proteome</keyword>
<protein>
    <recommendedName>
        <fullName evidence="4 11">Guanylate kinase</fullName>
        <ecNumber evidence="3 11">2.7.4.8</ecNumber>
    </recommendedName>
    <alternativeName>
        <fullName evidence="9 11">GMP kinase</fullName>
    </alternativeName>
</protein>
<comment type="catalytic activity">
    <reaction evidence="10 11">
        <text>GMP + ATP = GDP + ADP</text>
        <dbReference type="Rhea" id="RHEA:20780"/>
        <dbReference type="ChEBI" id="CHEBI:30616"/>
        <dbReference type="ChEBI" id="CHEBI:58115"/>
        <dbReference type="ChEBI" id="CHEBI:58189"/>
        <dbReference type="ChEBI" id="CHEBI:456216"/>
        <dbReference type="EC" id="2.7.4.8"/>
    </reaction>
</comment>
<dbReference type="Proteomes" id="UP000214355">
    <property type="component" value="Chromosome I"/>
</dbReference>
<dbReference type="GeneID" id="65345135"/>
<dbReference type="GO" id="GO:0005524">
    <property type="term" value="F:ATP binding"/>
    <property type="evidence" value="ECO:0007669"/>
    <property type="project" value="UniProtKB-UniRule"/>
</dbReference>
<dbReference type="STRING" id="131112.SAMN04489737_1405"/>
<gene>
    <name evidence="11" type="primary">gmk</name>
    <name evidence="13" type="ORF">SAMN04489737_1405</name>
</gene>
<accession>A0A1H2LK21</accession>
<dbReference type="PANTHER" id="PTHR23117:SF13">
    <property type="entry name" value="GUANYLATE KINASE"/>
    <property type="match status" value="1"/>
</dbReference>
<dbReference type="OrthoDB" id="9808150at2"/>
<evidence type="ECO:0000256" key="8">
    <source>
        <dbReference type="ARBA" id="ARBA00022840"/>
    </source>
</evidence>
<dbReference type="EMBL" id="LT629804">
    <property type="protein sequence ID" value="SDU81085.1"/>
    <property type="molecule type" value="Genomic_DNA"/>
</dbReference>